<feature type="compositionally biased region" description="Basic and acidic residues" evidence="9">
    <location>
        <begin position="1057"/>
        <end position="1067"/>
    </location>
</feature>
<dbReference type="InterPro" id="IPR027417">
    <property type="entry name" value="P-loop_NTPase"/>
</dbReference>
<feature type="domain" description="Dicer dsRNA-binding fold" evidence="13">
    <location>
        <begin position="438"/>
        <end position="528"/>
    </location>
</feature>
<dbReference type="PANTHER" id="PTHR14950">
    <property type="entry name" value="DICER-RELATED"/>
    <property type="match status" value="1"/>
</dbReference>
<feature type="domain" description="Helicase C-terminal" evidence="12">
    <location>
        <begin position="233"/>
        <end position="394"/>
    </location>
</feature>
<sequence length="1498" mass="166589">MLPDLATTDAIILSATLLLELLQGNILSISSVNLLVLDQVNLAQGGHPLAQIMLEHYHAAESSSRPRVLGLMDISVAQETDLLSIENTVDASVSGLSLEIRNMLMSNVSKPVEIVTFYESSGLKRETTLCGQLRGADPDGKVIKKQFSGAAATLRDVGPCAADLVWRRYMISTEAEFKALELDLTGDDAADEAAAEILSIRSKIRTLLKNWTFTMPNLNPSSKSFNVTPKFAKLVQILQCFEYQGDHFRGIVFVHKRSTAAAIADMLRTLGDELSFLRPQPLCGPDRVSPGTGTDFSAQQDIIGEFRTGKTNLLISTRFGEDGIELPSATCVIRFDLFPNHISYAQSRARTNQRNGHFIIMVEQGNDVHRRLIHGVARLDPLMQQWVHAVANSHSGVVPPQSLLEKTNAERVESDDEDPIEEFIQDPTTGGRIYLKDATGVVYKYIADGNAKGPTSKPLFEYESLPGRMYVCTVSLFQHSPLPKVTGPPAQTKGEARRQACYETCCKLFKMGYLEHGYFPRPSTMRSFLPDIYANFSGEPDYEARGSKPSKVHNPTAALSLDTNGRPIKGKTAGTRCYARKRPAFWKNTVMTGDTDQLFPTVIDINLADHTEEKYRTMCLLTRHPLPPIGPFKLFFSGFPAMVQLRRCAPIDITEEQFSTLHKYTVRICRSISGKAVECDLERTPYFFAPMKSDWKCPEAPTTVGSVRPDVRDGLSWDDIVTGSAHWVRPLKTKTKEALEVDLEDAIIQDRWIEFTRKYDAIRLRTDLNPLSKPVGEERESEFENYVEFCKVRRKGFEGLRDEHQPMIEVTAATQLINRLNPACNMSSTPRKRPSQFLIPELCARFVISSSIFRTAHLLPSIIRRIDDFCLVKEVNAKLFDNWLNENTLLVALCAPSASVEFDYERLELLGDAYLKYLSSIYLFVTYPTQPEGAMHVARQKIISNRSLLQNAREADVPQYIQSKPFTPRAWIPYNFKVARSLPQTKGSDQDNGAPDIAGIPQDITEIDEQEPGPALSPVPPVAAMQPTNPSIPILEEGEMEDVPAEPTQPSPAEVPTSDRDGVKAEEPDSSSQNKQARKRWEDVRVQWLGDKCVADVAEAIIGAACITGGIEAALKIAKDLGCYLPRVDRWSDFGRKALAPPPESTAELSEESVAAIEKIVGWNELPCYERLEFLGDAVLDYLVIGHIFDLYGQLSPGALTLLKGAMVTNTALATICVETELYTYIIHDSPALQTSIDDYVRELKKAQNLEYQLAESEGRMPGQYWVDVEPPKALSDVVESILGAILVSDNFVADGTQTMYDLLLKPFYEKHISLKTLSHHPTKILFELFQSRGCQKFEIVREDDVDDDNFNGNGMRCDVICHDVILASAIDLTAQLASRRASFLALDALEGDPEFLSRTCDCRALNEASKGSKGSRRRKSNLGAESKKDASKDNDKAQSDDYDATHDGAHYEMDDEGDGDGDELAVEGVLYDEDEDEDEDDEEGRNDGEGHSEEVVA</sequence>
<dbReference type="Gene3D" id="1.10.1520.10">
    <property type="entry name" value="Ribonuclease III domain"/>
    <property type="match status" value="2"/>
</dbReference>
<keyword evidence="3" id="KW-0547">Nucleotide-binding</keyword>
<keyword evidence="4" id="KW-0378">Hydrolase</keyword>
<evidence type="ECO:0000256" key="8">
    <source>
        <dbReference type="PROSITE-ProRule" id="PRU00657"/>
    </source>
</evidence>
<evidence type="ECO:0000256" key="2">
    <source>
        <dbReference type="ARBA" id="ARBA00022737"/>
    </source>
</evidence>
<keyword evidence="6" id="KW-0067">ATP-binding</keyword>
<evidence type="ECO:0000256" key="5">
    <source>
        <dbReference type="ARBA" id="ARBA00022806"/>
    </source>
</evidence>
<dbReference type="PANTHER" id="PTHR14950:SF37">
    <property type="entry name" value="ENDORIBONUCLEASE DICER"/>
    <property type="match status" value="1"/>
</dbReference>
<dbReference type="Gene3D" id="2.170.260.10">
    <property type="entry name" value="paz domain"/>
    <property type="match status" value="1"/>
</dbReference>
<dbReference type="InterPro" id="IPR001650">
    <property type="entry name" value="Helicase_C-like"/>
</dbReference>
<dbReference type="PROSITE" id="PS51194">
    <property type="entry name" value="HELICASE_CTER"/>
    <property type="match status" value="1"/>
</dbReference>
<dbReference type="SMART" id="SM00535">
    <property type="entry name" value="RIBOc"/>
    <property type="match status" value="2"/>
</dbReference>
<dbReference type="Proteomes" id="UP000886523">
    <property type="component" value="Unassembled WGS sequence"/>
</dbReference>
<dbReference type="Gene3D" id="3.30.160.380">
    <property type="entry name" value="Dicer dimerisation domain"/>
    <property type="match status" value="1"/>
</dbReference>
<dbReference type="InterPro" id="IPR003100">
    <property type="entry name" value="PAZ_dom"/>
</dbReference>
<evidence type="ECO:0000313" key="15">
    <source>
        <dbReference type="Proteomes" id="UP000886523"/>
    </source>
</evidence>
<dbReference type="SMART" id="SM00490">
    <property type="entry name" value="HELICc"/>
    <property type="match status" value="1"/>
</dbReference>
<dbReference type="Pfam" id="PF03368">
    <property type="entry name" value="Dicer_dimer"/>
    <property type="match status" value="1"/>
</dbReference>
<feature type="domain" description="PAZ" evidence="11">
    <location>
        <begin position="716"/>
        <end position="847"/>
    </location>
</feature>
<reference evidence="14" key="1">
    <citation type="journal article" date="2020" name="Nat. Commun.">
        <title>Large-scale genome sequencing of mycorrhizal fungi provides insights into the early evolution of symbiotic traits.</title>
        <authorList>
            <person name="Miyauchi S."/>
            <person name="Kiss E."/>
            <person name="Kuo A."/>
            <person name="Drula E."/>
            <person name="Kohler A."/>
            <person name="Sanchez-Garcia M."/>
            <person name="Morin E."/>
            <person name="Andreopoulos B."/>
            <person name="Barry K.W."/>
            <person name="Bonito G."/>
            <person name="Buee M."/>
            <person name="Carver A."/>
            <person name="Chen C."/>
            <person name="Cichocki N."/>
            <person name="Clum A."/>
            <person name="Culley D."/>
            <person name="Crous P.W."/>
            <person name="Fauchery L."/>
            <person name="Girlanda M."/>
            <person name="Hayes R.D."/>
            <person name="Keri Z."/>
            <person name="LaButti K."/>
            <person name="Lipzen A."/>
            <person name="Lombard V."/>
            <person name="Magnuson J."/>
            <person name="Maillard F."/>
            <person name="Murat C."/>
            <person name="Nolan M."/>
            <person name="Ohm R.A."/>
            <person name="Pangilinan J."/>
            <person name="Pereira M.F."/>
            <person name="Perotto S."/>
            <person name="Peter M."/>
            <person name="Pfister S."/>
            <person name="Riley R."/>
            <person name="Sitrit Y."/>
            <person name="Stielow J.B."/>
            <person name="Szollosi G."/>
            <person name="Zifcakova L."/>
            <person name="Stursova M."/>
            <person name="Spatafora J.W."/>
            <person name="Tedersoo L."/>
            <person name="Vaario L.M."/>
            <person name="Yamada A."/>
            <person name="Yan M."/>
            <person name="Wang P."/>
            <person name="Xu J."/>
            <person name="Bruns T."/>
            <person name="Baldrian P."/>
            <person name="Vilgalys R."/>
            <person name="Dunand C."/>
            <person name="Henrissat B."/>
            <person name="Grigoriev I.V."/>
            <person name="Hibbett D."/>
            <person name="Nagy L.G."/>
            <person name="Martin F.M."/>
        </authorList>
    </citation>
    <scope>NUCLEOTIDE SEQUENCE</scope>
    <source>
        <strain evidence="14">UP504</strain>
    </source>
</reference>
<organism evidence="14 15">
    <name type="scientific">Hydnum rufescens UP504</name>
    <dbReference type="NCBI Taxonomy" id="1448309"/>
    <lineage>
        <taxon>Eukaryota</taxon>
        <taxon>Fungi</taxon>
        <taxon>Dikarya</taxon>
        <taxon>Basidiomycota</taxon>
        <taxon>Agaricomycotina</taxon>
        <taxon>Agaricomycetes</taxon>
        <taxon>Cantharellales</taxon>
        <taxon>Hydnaceae</taxon>
        <taxon>Hydnum</taxon>
    </lineage>
</organism>
<keyword evidence="5" id="KW-0347">Helicase</keyword>
<dbReference type="Pfam" id="PF00271">
    <property type="entry name" value="Helicase_C"/>
    <property type="match status" value="1"/>
</dbReference>
<dbReference type="GO" id="GO:0004386">
    <property type="term" value="F:helicase activity"/>
    <property type="evidence" value="ECO:0007669"/>
    <property type="project" value="UniProtKB-KW"/>
</dbReference>
<dbReference type="Gene3D" id="3.40.50.300">
    <property type="entry name" value="P-loop containing nucleotide triphosphate hydrolases"/>
    <property type="match status" value="2"/>
</dbReference>
<dbReference type="InterPro" id="IPR005034">
    <property type="entry name" value="Dicer_dimerisation"/>
</dbReference>
<dbReference type="InterPro" id="IPR000999">
    <property type="entry name" value="RNase_III_dom"/>
</dbReference>
<dbReference type="Pfam" id="PF00636">
    <property type="entry name" value="Ribonuclease_3"/>
    <property type="match status" value="2"/>
</dbReference>
<evidence type="ECO:0000256" key="9">
    <source>
        <dbReference type="SAM" id="MobiDB-lite"/>
    </source>
</evidence>
<gene>
    <name evidence="14" type="ORF">BS47DRAFT_755694</name>
</gene>
<feature type="region of interest" description="Disordered" evidence="9">
    <location>
        <begin position="1008"/>
        <end position="1080"/>
    </location>
</feature>
<comment type="caution">
    <text evidence="14">The sequence shown here is derived from an EMBL/GenBank/DDBJ whole genome shotgun (WGS) entry which is preliminary data.</text>
</comment>
<evidence type="ECO:0000313" key="14">
    <source>
        <dbReference type="EMBL" id="KAF9520343.1"/>
    </source>
</evidence>
<evidence type="ECO:0000256" key="3">
    <source>
        <dbReference type="ARBA" id="ARBA00022741"/>
    </source>
</evidence>
<comment type="cofactor">
    <cofactor evidence="1">
        <name>Mg(2+)</name>
        <dbReference type="ChEBI" id="CHEBI:18420"/>
    </cofactor>
</comment>
<feature type="domain" description="RNase III" evidence="10">
    <location>
        <begin position="872"/>
        <end position="962"/>
    </location>
</feature>
<evidence type="ECO:0000259" key="10">
    <source>
        <dbReference type="PROSITE" id="PS50142"/>
    </source>
</evidence>
<proteinExistence type="inferred from homology"/>
<dbReference type="EMBL" id="MU128912">
    <property type="protein sequence ID" value="KAF9520343.1"/>
    <property type="molecule type" value="Genomic_DNA"/>
</dbReference>
<feature type="compositionally biased region" description="Basic and acidic residues" evidence="9">
    <location>
        <begin position="1486"/>
        <end position="1498"/>
    </location>
</feature>
<feature type="compositionally biased region" description="Basic and acidic residues" evidence="9">
    <location>
        <begin position="1426"/>
        <end position="1453"/>
    </location>
</feature>
<feature type="region of interest" description="Disordered" evidence="9">
    <location>
        <begin position="1412"/>
        <end position="1498"/>
    </location>
</feature>
<evidence type="ECO:0000259" key="11">
    <source>
        <dbReference type="PROSITE" id="PS50821"/>
    </source>
</evidence>
<dbReference type="PROSITE" id="PS50821">
    <property type="entry name" value="PAZ"/>
    <property type="match status" value="1"/>
</dbReference>
<accession>A0A9P6E235</accession>
<feature type="domain" description="RNase III" evidence="10">
    <location>
        <begin position="1164"/>
        <end position="1291"/>
    </location>
</feature>
<dbReference type="SUPFAM" id="SSF69065">
    <property type="entry name" value="RNase III domain-like"/>
    <property type="match status" value="2"/>
</dbReference>
<evidence type="ECO:0000256" key="1">
    <source>
        <dbReference type="ARBA" id="ARBA00001946"/>
    </source>
</evidence>
<keyword evidence="15" id="KW-1185">Reference proteome</keyword>
<dbReference type="OrthoDB" id="416741at2759"/>
<dbReference type="CDD" id="cd00593">
    <property type="entry name" value="RIBOc"/>
    <property type="match status" value="2"/>
</dbReference>
<dbReference type="GO" id="GO:0003723">
    <property type="term" value="F:RNA binding"/>
    <property type="evidence" value="ECO:0007669"/>
    <property type="project" value="UniProtKB-UniRule"/>
</dbReference>
<evidence type="ECO:0000259" key="12">
    <source>
        <dbReference type="PROSITE" id="PS51194"/>
    </source>
</evidence>
<evidence type="ECO:0000259" key="13">
    <source>
        <dbReference type="PROSITE" id="PS51327"/>
    </source>
</evidence>
<evidence type="ECO:0000256" key="4">
    <source>
        <dbReference type="ARBA" id="ARBA00022801"/>
    </source>
</evidence>
<dbReference type="GO" id="GO:0005524">
    <property type="term" value="F:ATP binding"/>
    <property type="evidence" value="ECO:0007669"/>
    <property type="project" value="UniProtKB-KW"/>
</dbReference>
<feature type="region of interest" description="Disordered" evidence="9">
    <location>
        <begin position="544"/>
        <end position="565"/>
    </location>
</feature>
<keyword evidence="8" id="KW-0694">RNA-binding</keyword>
<dbReference type="SUPFAM" id="SSF52540">
    <property type="entry name" value="P-loop containing nucleoside triphosphate hydrolases"/>
    <property type="match status" value="1"/>
</dbReference>
<dbReference type="PROSITE" id="PS50142">
    <property type="entry name" value="RNASE_3_2"/>
    <property type="match status" value="2"/>
</dbReference>
<evidence type="ECO:0008006" key="16">
    <source>
        <dbReference type="Google" id="ProtNLM"/>
    </source>
</evidence>
<dbReference type="GO" id="GO:0004525">
    <property type="term" value="F:ribonuclease III activity"/>
    <property type="evidence" value="ECO:0007669"/>
    <property type="project" value="InterPro"/>
</dbReference>
<name>A0A9P6E235_9AGAM</name>
<feature type="compositionally biased region" description="Acidic residues" evidence="9">
    <location>
        <begin position="1454"/>
        <end position="1485"/>
    </location>
</feature>
<evidence type="ECO:0000256" key="6">
    <source>
        <dbReference type="ARBA" id="ARBA00022840"/>
    </source>
</evidence>
<dbReference type="PROSITE" id="PS00517">
    <property type="entry name" value="RNASE_3_1"/>
    <property type="match status" value="1"/>
</dbReference>
<dbReference type="GO" id="GO:0006396">
    <property type="term" value="P:RNA processing"/>
    <property type="evidence" value="ECO:0007669"/>
    <property type="project" value="InterPro"/>
</dbReference>
<evidence type="ECO:0000256" key="7">
    <source>
        <dbReference type="ARBA" id="ARBA00035116"/>
    </source>
</evidence>
<dbReference type="PROSITE" id="PS51327">
    <property type="entry name" value="DICER_DSRBF"/>
    <property type="match status" value="1"/>
</dbReference>
<dbReference type="InterPro" id="IPR036389">
    <property type="entry name" value="RNase_III_sf"/>
</dbReference>
<dbReference type="InterPro" id="IPR038248">
    <property type="entry name" value="Dicer_dimer_sf"/>
</dbReference>
<protein>
    <recommendedName>
        <fullName evidence="16">Dicer-like protein 1</fullName>
    </recommendedName>
</protein>
<keyword evidence="2" id="KW-0677">Repeat</keyword>
<comment type="similarity">
    <text evidence="7">Belongs to the helicase family. Dicer subfamily.</text>
</comment>